<dbReference type="AlphaFoldDB" id="A0A7J8J7K3"/>
<keyword evidence="3" id="KW-1185">Reference proteome</keyword>
<reference evidence="2 3" key="1">
    <citation type="journal article" date="2020" name="Nature">
        <title>Six reference-quality genomes reveal evolution of bat adaptations.</title>
        <authorList>
            <person name="Jebb D."/>
            <person name="Huang Z."/>
            <person name="Pippel M."/>
            <person name="Hughes G.M."/>
            <person name="Lavrichenko K."/>
            <person name="Devanna P."/>
            <person name="Winkler S."/>
            <person name="Jermiin L.S."/>
            <person name="Skirmuntt E.C."/>
            <person name="Katzourakis A."/>
            <person name="Burkitt-Gray L."/>
            <person name="Ray D.A."/>
            <person name="Sullivan K.A.M."/>
            <person name="Roscito J.G."/>
            <person name="Kirilenko B.M."/>
            <person name="Davalos L.M."/>
            <person name="Corthals A.P."/>
            <person name="Power M.L."/>
            <person name="Jones G."/>
            <person name="Ransome R.D."/>
            <person name="Dechmann D.K.N."/>
            <person name="Locatelli A.G."/>
            <person name="Puechmaille S.J."/>
            <person name="Fedrigo O."/>
            <person name="Jarvis E.D."/>
            <person name="Hiller M."/>
            <person name="Vernes S.C."/>
            <person name="Myers E.W."/>
            <person name="Teeling E.C."/>
        </authorList>
    </citation>
    <scope>NUCLEOTIDE SEQUENCE [LARGE SCALE GENOMIC DNA]</scope>
    <source>
        <strain evidence="2">MMolMol1</strain>
        <tissue evidence="2">Muscle</tissue>
    </source>
</reference>
<evidence type="ECO:0000313" key="2">
    <source>
        <dbReference type="EMBL" id="KAF6492430.1"/>
    </source>
</evidence>
<evidence type="ECO:0000313" key="3">
    <source>
        <dbReference type="Proteomes" id="UP000550707"/>
    </source>
</evidence>
<name>A0A7J8J7K3_MOLMO</name>
<feature type="region of interest" description="Disordered" evidence="1">
    <location>
        <begin position="45"/>
        <end position="90"/>
    </location>
</feature>
<feature type="compositionally biased region" description="Pro residues" evidence="1">
    <location>
        <begin position="72"/>
        <end position="82"/>
    </location>
</feature>
<feature type="region of interest" description="Disordered" evidence="1">
    <location>
        <begin position="1"/>
        <end position="20"/>
    </location>
</feature>
<comment type="caution">
    <text evidence="2">The sequence shown here is derived from an EMBL/GenBank/DDBJ whole genome shotgun (WGS) entry which is preliminary data.</text>
</comment>
<dbReference type="EMBL" id="JACASF010000002">
    <property type="protein sequence ID" value="KAF6492430.1"/>
    <property type="molecule type" value="Genomic_DNA"/>
</dbReference>
<dbReference type="Proteomes" id="UP000550707">
    <property type="component" value="Unassembled WGS sequence"/>
</dbReference>
<proteinExistence type="predicted"/>
<accession>A0A7J8J7K3</accession>
<sequence>MKGLPGRGPEAQLPHAQYHTGDCPLDGHGLVLEARDVLLTGVSAWPGTAHGGASRDPGPHHPPQGEMWSEPHGPPPHRPAAPLPRSSSPYRGPQEVLCGSDCGCFCSKGMAGEGARNWSLACVPATALLTLLAMSSLSCFCFPTSPQPHWVLAA</sequence>
<evidence type="ECO:0000256" key="1">
    <source>
        <dbReference type="SAM" id="MobiDB-lite"/>
    </source>
</evidence>
<organism evidence="2 3">
    <name type="scientific">Molossus molossus</name>
    <name type="common">Pallas' mastiff bat</name>
    <name type="synonym">Vespertilio molossus</name>
    <dbReference type="NCBI Taxonomy" id="27622"/>
    <lineage>
        <taxon>Eukaryota</taxon>
        <taxon>Metazoa</taxon>
        <taxon>Chordata</taxon>
        <taxon>Craniata</taxon>
        <taxon>Vertebrata</taxon>
        <taxon>Euteleostomi</taxon>
        <taxon>Mammalia</taxon>
        <taxon>Eutheria</taxon>
        <taxon>Laurasiatheria</taxon>
        <taxon>Chiroptera</taxon>
        <taxon>Yangochiroptera</taxon>
        <taxon>Molossidae</taxon>
        <taxon>Molossus</taxon>
    </lineage>
</organism>
<dbReference type="InParanoid" id="A0A7J8J7K3"/>
<gene>
    <name evidence="2" type="ORF">HJG59_009633</name>
</gene>
<protein>
    <submittedName>
        <fullName evidence="2">Uncharacterized protein</fullName>
    </submittedName>
</protein>